<keyword evidence="5 7" id="KW-1133">Transmembrane helix</keyword>
<dbReference type="SMART" id="SM00014">
    <property type="entry name" value="acidPPc"/>
    <property type="match status" value="1"/>
</dbReference>
<proteinExistence type="predicted"/>
<keyword evidence="2" id="KW-1003">Cell membrane</keyword>
<evidence type="ECO:0000256" key="7">
    <source>
        <dbReference type="SAM" id="Phobius"/>
    </source>
</evidence>
<dbReference type="PANTHER" id="PTHR14969:SF62">
    <property type="entry name" value="DECAPRENYLPHOSPHORYL-5-PHOSPHORIBOSE PHOSPHATASE RV3807C-RELATED"/>
    <property type="match status" value="1"/>
</dbReference>
<dbReference type="GO" id="GO:0030288">
    <property type="term" value="C:outer membrane-bounded periplasmic space"/>
    <property type="evidence" value="ECO:0007669"/>
    <property type="project" value="InterPro"/>
</dbReference>
<dbReference type="GO" id="GO:0003993">
    <property type="term" value="F:acid phosphatase activity"/>
    <property type="evidence" value="ECO:0007669"/>
    <property type="project" value="InterPro"/>
</dbReference>
<protein>
    <submittedName>
        <fullName evidence="9">Undecaprenyl-diphosphatase BcrC</fullName>
        <ecNumber evidence="9">3.6.1.27</ecNumber>
    </submittedName>
</protein>
<evidence type="ECO:0000256" key="5">
    <source>
        <dbReference type="ARBA" id="ARBA00022989"/>
    </source>
</evidence>
<evidence type="ECO:0000256" key="3">
    <source>
        <dbReference type="ARBA" id="ARBA00022692"/>
    </source>
</evidence>
<sequence length="184" mass="20834">MRSFLVKIIEGLHQKDKNLFMYLNQRIKCRPLDAIMPRITHLGGATFSVLLCAFLYIFGKEEARIAASEAFFALTGSQGIVQIFKKSIYRKRPYMVLPNVNTFWRKLLKDHSFPSGHTVAGFCLAVVFSLYFPAYRYAIYSLATLVGFSRIYTGMHYPSDVLSGAFLGTTFALLTHAIKKLIVS</sequence>
<dbReference type="Gene3D" id="1.20.144.10">
    <property type="entry name" value="Phosphatidic acid phosphatase type 2/haloperoxidase"/>
    <property type="match status" value="1"/>
</dbReference>
<comment type="subcellular location">
    <subcellularLocation>
        <location evidence="1">Cell membrane</location>
        <topology evidence="1">Multi-pass membrane protein</topology>
    </subcellularLocation>
</comment>
<keyword evidence="4 9" id="KW-0378">Hydrolase</keyword>
<dbReference type="InterPro" id="IPR036938">
    <property type="entry name" value="PAP2/HPO_sf"/>
</dbReference>
<dbReference type="FunCoup" id="A0A140LBW2">
    <property type="interactions" value="38"/>
</dbReference>
<keyword evidence="10" id="KW-1185">Reference proteome</keyword>
<dbReference type="SUPFAM" id="SSF48317">
    <property type="entry name" value="Acid phosphatase/Vanadium-dependent haloperoxidase"/>
    <property type="match status" value="1"/>
</dbReference>
<evidence type="ECO:0000313" key="9">
    <source>
        <dbReference type="EMBL" id="KXG78037.1"/>
    </source>
</evidence>
<reference evidence="9 10" key="1">
    <citation type="submission" date="2015-12" db="EMBL/GenBank/DDBJ databases">
        <title>Draft genome sequnece of Fervidicola ferrireducens strain Y170.</title>
        <authorList>
            <person name="Patel B.K."/>
        </authorList>
    </citation>
    <scope>NUCLEOTIDE SEQUENCE [LARGE SCALE GENOMIC DNA]</scope>
    <source>
        <strain evidence="9 10">Y170</strain>
    </source>
</reference>
<keyword evidence="3 7" id="KW-0812">Transmembrane</keyword>
<accession>A0A140LBW2</accession>
<feature type="transmembrane region" description="Helical" evidence="7">
    <location>
        <begin position="160"/>
        <end position="178"/>
    </location>
</feature>
<dbReference type="GO" id="GO:0005886">
    <property type="term" value="C:plasma membrane"/>
    <property type="evidence" value="ECO:0007669"/>
    <property type="project" value="UniProtKB-SubCell"/>
</dbReference>
<evidence type="ECO:0000259" key="8">
    <source>
        <dbReference type="SMART" id="SM00014"/>
    </source>
</evidence>
<evidence type="ECO:0000256" key="4">
    <source>
        <dbReference type="ARBA" id="ARBA00022801"/>
    </source>
</evidence>
<dbReference type="AlphaFoldDB" id="A0A140LBW2"/>
<keyword evidence="6 7" id="KW-0472">Membrane</keyword>
<evidence type="ECO:0000256" key="6">
    <source>
        <dbReference type="ARBA" id="ARBA00023136"/>
    </source>
</evidence>
<dbReference type="EC" id="3.6.1.27" evidence="9"/>
<organism evidence="9 10">
    <name type="scientific">Fervidicola ferrireducens</name>
    <dbReference type="NCBI Taxonomy" id="520764"/>
    <lineage>
        <taxon>Bacteria</taxon>
        <taxon>Bacillati</taxon>
        <taxon>Bacillota</taxon>
        <taxon>Clostridia</taxon>
        <taxon>Thermosediminibacterales</taxon>
        <taxon>Thermosediminibacteraceae</taxon>
        <taxon>Fervidicola</taxon>
    </lineage>
</organism>
<gene>
    <name evidence="9" type="primary">bcrC</name>
    <name evidence="9" type="ORF">AN618_06560</name>
</gene>
<dbReference type="InterPro" id="IPR001011">
    <property type="entry name" value="Acid_Pase_classA_bac"/>
</dbReference>
<dbReference type="InParanoid" id="A0A140LBW2"/>
<dbReference type="Pfam" id="PF01569">
    <property type="entry name" value="PAP2"/>
    <property type="match status" value="1"/>
</dbReference>
<name>A0A140LBW2_9FIRM</name>
<feature type="transmembrane region" description="Helical" evidence="7">
    <location>
        <begin position="113"/>
        <end position="131"/>
    </location>
</feature>
<evidence type="ECO:0000256" key="2">
    <source>
        <dbReference type="ARBA" id="ARBA00022475"/>
    </source>
</evidence>
<feature type="transmembrane region" description="Helical" evidence="7">
    <location>
        <begin position="39"/>
        <end position="59"/>
    </location>
</feature>
<dbReference type="EMBL" id="LOED01000005">
    <property type="protein sequence ID" value="KXG78037.1"/>
    <property type="molecule type" value="Genomic_DNA"/>
</dbReference>
<comment type="caution">
    <text evidence="9">The sequence shown here is derived from an EMBL/GenBank/DDBJ whole genome shotgun (WGS) entry which is preliminary data.</text>
</comment>
<dbReference type="Proteomes" id="UP000070427">
    <property type="component" value="Unassembled WGS sequence"/>
</dbReference>
<dbReference type="InterPro" id="IPR000326">
    <property type="entry name" value="PAP2/HPO"/>
</dbReference>
<dbReference type="GO" id="GO:0050380">
    <property type="term" value="F:undecaprenyl-diphosphatase activity"/>
    <property type="evidence" value="ECO:0007669"/>
    <property type="project" value="UniProtKB-EC"/>
</dbReference>
<evidence type="ECO:0000313" key="10">
    <source>
        <dbReference type="Proteomes" id="UP000070427"/>
    </source>
</evidence>
<dbReference type="STRING" id="520764.AN618_06560"/>
<dbReference type="PANTHER" id="PTHR14969">
    <property type="entry name" value="SPHINGOSINE-1-PHOSPHATE PHOSPHOHYDROLASE"/>
    <property type="match status" value="1"/>
</dbReference>
<feature type="domain" description="Phosphatidic acid phosphatase type 2/haloperoxidase" evidence="8">
    <location>
        <begin position="65"/>
        <end position="176"/>
    </location>
</feature>
<evidence type="ECO:0000256" key="1">
    <source>
        <dbReference type="ARBA" id="ARBA00004651"/>
    </source>
</evidence>
<dbReference type="PRINTS" id="PR00483">
    <property type="entry name" value="BACPHPHTASE"/>
</dbReference>